<protein>
    <recommendedName>
        <fullName evidence="5">Fungal N-terminal domain-containing protein</fullName>
    </recommendedName>
</protein>
<feature type="signal peptide" evidence="2">
    <location>
        <begin position="1"/>
        <end position="22"/>
    </location>
</feature>
<dbReference type="OrthoDB" id="1577640at2759"/>
<accession>A0A9P4K3Y6</accession>
<evidence type="ECO:0000313" key="4">
    <source>
        <dbReference type="Proteomes" id="UP000800093"/>
    </source>
</evidence>
<feature type="region of interest" description="Disordered" evidence="1">
    <location>
        <begin position="228"/>
        <end position="262"/>
    </location>
</feature>
<feature type="region of interest" description="Disordered" evidence="1">
    <location>
        <begin position="368"/>
        <end position="402"/>
    </location>
</feature>
<feature type="compositionally biased region" description="Basic and acidic residues" evidence="1">
    <location>
        <begin position="383"/>
        <end position="392"/>
    </location>
</feature>
<proteinExistence type="predicted"/>
<evidence type="ECO:0000256" key="1">
    <source>
        <dbReference type="SAM" id="MobiDB-lite"/>
    </source>
</evidence>
<sequence length="402" mass="44941">MAEPLSLTSSILTLLTTSFAVAKGLYDIAEGIVSAGREVRIYADEIDTLGKILQNLHLELENGEARRLLSDGENLLKDILHLCNQLLHPLDQLQQVLRPLLERFKNSGRKLNQFGLRVRWLFSSKPKLLFFRDSINGMRRNLDTLLALVIFQRVNGSKEASVHVIQISLQNSVSSVRLSLNDYRTLGLPAASREVGPLLEFNEEASSIGFRDTQNFFIKPDHGLRGGFVNDASTPKPEASDSHALTHLTQSPLSNNDDINDEETNKIGKEIDRELDDLSEIQEISEDNRSLSRRVLRFVENSLKTPSNQNAPPTTSPAREDSSNEQDNPNFFQISRNNTARRAPGSSPGLISVQSVEKFLIKQWSRSGLDPQDILDGAPGNDLWKEREKALENPRTGRRGSS</sequence>
<evidence type="ECO:0000256" key="2">
    <source>
        <dbReference type="SAM" id="SignalP"/>
    </source>
</evidence>
<dbReference type="EMBL" id="ML986657">
    <property type="protein sequence ID" value="KAF2261456.1"/>
    <property type="molecule type" value="Genomic_DNA"/>
</dbReference>
<name>A0A9P4K3Y6_9PLEO</name>
<keyword evidence="4" id="KW-1185">Reference proteome</keyword>
<feature type="compositionally biased region" description="Polar residues" evidence="1">
    <location>
        <begin position="247"/>
        <end position="257"/>
    </location>
</feature>
<feature type="region of interest" description="Disordered" evidence="1">
    <location>
        <begin position="302"/>
        <end position="332"/>
    </location>
</feature>
<organism evidence="3 4">
    <name type="scientific">Lojkania enalia</name>
    <dbReference type="NCBI Taxonomy" id="147567"/>
    <lineage>
        <taxon>Eukaryota</taxon>
        <taxon>Fungi</taxon>
        <taxon>Dikarya</taxon>
        <taxon>Ascomycota</taxon>
        <taxon>Pezizomycotina</taxon>
        <taxon>Dothideomycetes</taxon>
        <taxon>Pleosporomycetidae</taxon>
        <taxon>Pleosporales</taxon>
        <taxon>Pleosporales incertae sedis</taxon>
        <taxon>Lojkania</taxon>
    </lineage>
</organism>
<feature type="compositionally biased region" description="Polar residues" evidence="1">
    <location>
        <begin position="302"/>
        <end position="317"/>
    </location>
</feature>
<comment type="caution">
    <text evidence="3">The sequence shown here is derived from an EMBL/GenBank/DDBJ whole genome shotgun (WGS) entry which is preliminary data.</text>
</comment>
<dbReference type="Proteomes" id="UP000800093">
    <property type="component" value="Unassembled WGS sequence"/>
</dbReference>
<keyword evidence="2" id="KW-0732">Signal</keyword>
<evidence type="ECO:0000313" key="3">
    <source>
        <dbReference type="EMBL" id="KAF2261456.1"/>
    </source>
</evidence>
<gene>
    <name evidence="3" type="ORF">CC78DRAFT_546649</name>
</gene>
<evidence type="ECO:0008006" key="5">
    <source>
        <dbReference type="Google" id="ProtNLM"/>
    </source>
</evidence>
<dbReference type="AlphaFoldDB" id="A0A9P4K3Y6"/>
<reference evidence="4" key="1">
    <citation type="journal article" date="2020" name="Stud. Mycol.">
        <title>101 Dothideomycetes genomes: A test case for predicting lifestyles and emergence of pathogens.</title>
        <authorList>
            <person name="Haridas S."/>
            <person name="Albert R."/>
            <person name="Binder M."/>
            <person name="Bloem J."/>
            <person name="LaButti K."/>
            <person name="Salamov A."/>
            <person name="Andreopoulos B."/>
            <person name="Baker S."/>
            <person name="Barry K."/>
            <person name="Bills G."/>
            <person name="Bluhm B."/>
            <person name="Cannon C."/>
            <person name="Castanera R."/>
            <person name="Culley D."/>
            <person name="Daum C."/>
            <person name="Ezra D."/>
            <person name="Gonzalez J."/>
            <person name="Henrissat B."/>
            <person name="Kuo A."/>
            <person name="Liang C."/>
            <person name="Lipzen A."/>
            <person name="Lutzoni F."/>
            <person name="Magnuson J."/>
            <person name="Mondo S."/>
            <person name="Nolan M."/>
            <person name="Ohm R."/>
            <person name="Pangilinan J."/>
            <person name="Park H.-J."/>
            <person name="Ramirez L."/>
            <person name="Alfaro M."/>
            <person name="Sun H."/>
            <person name="Tritt A."/>
            <person name="Yoshinaga Y."/>
            <person name="Zwiers L.-H."/>
            <person name="Turgeon B."/>
            <person name="Goodwin S."/>
            <person name="Spatafora J."/>
            <person name="Crous P."/>
            <person name="Grigoriev I."/>
        </authorList>
    </citation>
    <scope>NUCLEOTIDE SEQUENCE [LARGE SCALE GENOMIC DNA]</scope>
    <source>
        <strain evidence="4">CBS 304.66</strain>
    </source>
</reference>
<feature type="chain" id="PRO_5040516657" description="Fungal N-terminal domain-containing protein" evidence="2">
    <location>
        <begin position="23"/>
        <end position="402"/>
    </location>
</feature>